<dbReference type="EMBL" id="GBRH01161734">
    <property type="protein sequence ID" value="JAE36162.1"/>
    <property type="molecule type" value="Transcribed_RNA"/>
</dbReference>
<protein>
    <submittedName>
        <fullName evidence="1">Uncharacterized protein</fullName>
    </submittedName>
</protein>
<accession>A0A0A9HHF5</accession>
<name>A0A0A9HHF5_ARUDO</name>
<evidence type="ECO:0000313" key="1">
    <source>
        <dbReference type="EMBL" id="JAE36162.1"/>
    </source>
</evidence>
<organism evidence="1">
    <name type="scientific">Arundo donax</name>
    <name type="common">Giant reed</name>
    <name type="synonym">Donax arundinaceus</name>
    <dbReference type="NCBI Taxonomy" id="35708"/>
    <lineage>
        <taxon>Eukaryota</taxon>
        <taxon>Viridiplantae</taxon>
        <taxon>Streptophyta</taxon>
        <taxon>Embryophyta</taxon>
        <taxon>Tracheophyta</taxon>
        <taxon>Spermatophyta</taxon>
        <taxon>Magnoliopsida</taxon>
        <taxon>Liliopsida</taxon>
        <taxon>Poales</taxon>
        <taxon>Poaceae</taxon>
        <taxon>PACMAD clade</taxon>
        <taxon>Arundinoideae</taxon>
        <taxon>Arundineae</taxon>
        <taxon>Arundo</taxon>
    </lineage>
</organism>
<reference evidence="1" key="2">
    <citation type="journal article" date="2015" name="Data Brief">
        <title>Shoot transcriptome of the giant reed, Arundo donax.</title>
        <authorList>
            <person name="Barrero R.A."/>
            <person name="Guerrero F.D."/>
            <person name="Moolhuijzen P."/>
            <person name="Goolsby J.A."/>
            <person name="Tidwell J."/>
            <person name="Bellgard S.E."/>
            <person name="Bellgard M.I."/>
        </authorList>
    </citation>
    <scope>NUCLEOTIDE SEQUENCE</scope>
    <source>
        <tissue evidence="1">Shoot tissue taken approximately 20 cm above the soil surface</tissue>
    </source>
</reference>
<sequence>MKVTLSGCWFVVNIYSNNSTALSPKPF</sequence>
<dbReference type="AlphaFoldDB" id="A0A0A9HHF5"/>
<reference evidence="1" key="1">
    <citation type="submission" date="2014-09" db="EMBL/GenBank/DDBJ databases">
        <authorList>
            <person name="Magalhaes I.L.F."/>
            <person name="Oliveira U."/>
            <person name="Santos F.R."/>
            <person name="Vidigal T.H.D.A."/>
            <person name="Brescovit A.D."/>
            <person name="Santos A.J."/>
        </authorList>
    </citation>
    <scope>NUCLEOTIDE SEQUENCE</scope>
    <source>
        <tissue evidence="1">Shoot tissue taken approximately 20 cm above the soil surface</tissue>
    </source>
</reference>
<proteinExistence type="predicted"/>